<evidence type="ECO:0000256" key="6">
    <source>
        <dbReference type="ARBA" id="ARBA00031849"/>
    </source>
</evidence>
<dbReference type="InterPro" id="IPR051035">
    <property type="entry name" value="Mito_inheritance_9"/>
</dbReference>
<feature type="domain" description="Aminoglycoside phosphotransferase" evidence="7">
    <location>
        <begin position="142"/>
        <end position="414"/>
    </location>
</feature>
<accession>A0A7U2I725</accession>
<comment type="similarity">
    <text evidence="2">Belongs to the AIM9 family.</text>
</comment>
<sequence>MLLPISNTPRQIGTSIHLSNCAFILHSQPNLRARHQHATIHNFLNSPVQFMTVQRCYSVTALRLTRNDWDFKTHSKSALDSEKSISTITDVSESDIFAYKAQRWLWNEPSQLQRRYLKFNISSLIHAAEKALGPGEKCVNMTKLPEGNFNKTLLVEMQDGREVIAKLPNPNAGRPYYTTASEVATMDYVRNRLNIPVPKVLAYNTQAKSNDVGAEYIIIMEKCGGIELGHVWDELTGKEKTEIVRQLATYSVRLSKAKFPYYGSIYFSRDIPDIKGTEVDDTFSVGPTTSRDWVDDRRGEVDVDRGPWRSPQDVLTATIQRETACLRAFPISPPDRQQSIFNSANSYRSSISRKISVLEDYALVLPFLLSKDPAHTASTLWHTDLHTHNIFVHPSRPTQITSIIDWQCANLSPAFLHITYPSLLDYSGPKLPGLTLPQLPRNFEDMDKEAKKQARELHLAQSLWGLYRIFAMKQDPNLSSVLGYRDTLAGQIMDAAGAVFDDGEVHLQNLLAQLVEPETWRKVMGQNAPCPLSYSEDELTQLRDALEKWDRHVERKARVLDELGAYEGWDGAVEPGEYDAMAKRLEGARGRFLDGGGKTKWEGGESARVWPFKDG</sequence>
<dbReference type="InterPro" id="IPR002575">
    <property type="entry name" value="Aminoglycoside_PTrfase"/>
</dbReference>
<dbReference type="Gene3D" id="3.90.1200.10">
    <property type="match status" value="1"/>
</dbReference>
<dbReference type="Proteomes" id="UP000663193">
    <property type="component" value="Chromosome 13"/>
</dbReference>
<gene>
    <name evidence="8" type="ORF">JI435_053480</name>
</gene>
<organism evidence="8 9">
    <name type="scientific">Phaeosphaeria nodorum (strain SN15 / ATCC MYA-4574 / FGSC 10173)</name>
    <name type="common">Glume blotch fungus</name>
    <name type="synonym">Parastagonospora nodorum</name>
    <dbReference type="NCBI Taxonomy" id="321614"/>
    <lineage>
        <taxon>Eukaryota</taxon>
        <taxon>Fungi</taxon>
        <taxon>Dikarya</taxon>
        <taxon>Ascomycota</taxon>
        <taxon>Pezizomycotina</taxon>
        <taxon>Dothideomycetes</taxon>
        <taxon>Pleosporomycetidae</taxon>
        <taxon>Pleosporales</taxon>
        <taxon>Pleosporineae</taxon>
        <taxon>Phaeosphaeriaceae</taxon>
        <taxon>Parastagonospora</taxon>
    </lineage>
</organism>
<dbReference type="SUPFAM" id="SSF56112">
    <property type="entry name" value="Protein kinase-like (PK-like)"/>
    <property type="match status" value="1"/>
</dbReference>
<keyword evidence="5" id="KW-0496">Mitochondrion</keyword>
<dbReference type="PANTHER" id="PTHR36091:SF1">
    <property type="entry name" value="ALTERED INHERITANCE OF MITOCHONDRIA PROTEIN 9, MITOCHONDRIAL"/>
    <property type="match status" value="1"/>
</dbReference>
<dbReference type="InterPro" id="IPR011009">
    <property type="entry name" value="Kinase-like_dom_sf"/>
</dbReference>
<dbReference type="AlphaFoldDB" id="A0A7U2I725"/>
<keyword evidence="4" id="KW-0809">Transit peptide</keyword>
<reference evidence="9" key="1">
    <citation type="journal article" date="2021" name="BMC Genomics">
        <title>Chromosome-level genome assembly and manually-curated proteome of model necrotroph Parastagonospora nodorum Sn15 reveals a genome-wide trove of candidate effector homologs, and redundancy of virulence-related functions within an accessory chromosome.</title>
        <authorList>
            <person name="Bertazzoni S."/>
            <person name="Jones D.A.B."/>
            <person name="Phan H.T."/>
            <person name="Tan K.-C."/>
            <person name="Hane J.K."/>
        </authorList>
    </citation>
    <scope>NUCLEOTIDE SEQUENCE [LARGE SCALE GENOMIC DNA]</scope>
    <source>
        <strain evidence="9">SN15 / ATCC MYA-4574 / FGSC 10173)</strain>
    </source>
</reference>
<comment type="subcellular location">
    <subcellularLocation>
        <location evidence="1">Mitochondrion</location>
    </subcellularLocation>
</comment>
<evidence type="ECO:0000256" key="1">
    <source>
        <dbReference type="ARBA" id="ARBA00004173"/>
    </source>
</evidence>
<name>A0A7U2I725_PHANO</name>
<dbReference type="GO" id="GO:0005739">
    <property type="term" value="C:mitochondrion"/>
    <property type="evidence" value="ECO:0007669"/>
    <property type="project" value="UniProtKB-SubCell"/>
</dbReference>
<evidence type="ECO:0000259" key="7">
    <source>
        <dbReference type="Pfam" id="PF01636"/>
    </source>
</evidence>
<evidence type="ECO:0000256" key="4">
    <source>
        <dbReference type="ARBA" id="ARBA00022946"/>
    </source>
</evidence>
<evidence type="ECO:0000256" key="5">
    <source>
        <dbReference type="ARBA" id="ARBA00023128"/>
    </source>
</evidence>
<proteinExistence type="inferred from homology"/>
<dbReference type="PANTHER" id="PTHR36091">
    <property type="entry name" value="ALTERED INHERITANCE OF MITOCHONDRIA PROTEIN 9, MITOCHONDRIAL"/>
    <property type="match status" value="1"/>
</dbReference>
<dbReference type="Pfam" id="PF01636">
    <property type="entry name" value="APH"/>
    <property type="match status" value="1"/>
</dbReference>
<dbReference type="VEuPathDB" id="FungiDB:JI435_053480"/>
<evidence type="ECO:0000256" key="2">
    <source>
        <dbReference type="ARBA" id="ARBA00005543"/>
    </source>
</evidence>
<dbReference type="EMBL" id="CP069035">
    <property type="protein sequence ID" value="QRD02377.1"/>
    <property type="molecule type" value="Genomic_DNA"/>
</dbReference>
<evidence type="ECO:0000313" key="9">
    <source>
        <dbReference type="Proteomes" id="UP000663193"/>
    </source>
</evidence>
<protein>
    <recommendedName>
        <fullName evidence="3">Altered inheritance of mitochondria protein 9, mitochondrial</fullName>
    </recommendedName>
    <alternativeName>
        <fullName evidence="6">Found in mitochondrial proteome protein 29</fullName>
    </alternativeName>
</protein>
<keyword evidence="9" id="KW-1185">Reference proteome</keyword>
<evidence type="ECO:0000256" key="3">
    <source>
        <dbReference type="ARBA" id="ARBA00016197"/>
    </source>
</evidence>
<evidence type="ECO:0000313" key="8">
    <source>
        <dbReference type="EMBL" id="QRD02377.1"/>
    </source>
</evidence>
<dbReference type="OrthoDB" id="2906425at2759"/>